<protein>
    <submittedName>
        <fullName evidence="5">Ribosomal protein S11</fullName>
    </submittedName>
</protein>
<evidence type="ECO:0000256" key="3">
    <source>
        <dbReference type="ARBA" id="ARBA00023274"/>
    </source>
</evidence>
<dbReference type="GO" id="GO:0006412">
    <property type="term" value="P:translation"/>
    <property type="evidence" value="ECO:0007669"/>
    <property type="project" value="InterPro"/>
</dbReference>
<dbReference type="NCBIfam" id="NF003698">
    <property type="entry name" value="PRK05309.1"/>
    <property type="match status" value="1"/>
</dbReference>
<comment type="similarity">
    <text evidence="1 4">Belongs to the universal ribosomal protein uS11 family.</text>
</comment>
<dbReference type="SUPFAM" id="SSF53137">
    <property type="entry name" value="Translational machinery components"/>
    <property type="match status" value="1"/>
</dbReference>
<proteinExistence type="inferred from homology"/>
<dbReference type="EMBL" id="FJ859351">
    <property type="protein sequence ID" value="ACO55608.1"/>
    <property type="molecule type" value="Genomic_DNA"/>
</dbReference>
<dbReference type="STRING" id="296587.C1KRH6"/>
<reference evidence="5 6" key="2">
    <citation type="submission" date="2009-04" db="EMBL/GenBank/DDBJ databases">
        <title>Green evolution and dynamic adaptations revealed by genomes of the marine picoeukaryotes Micromonas.</title>
        <authorList>
            <person name="Worden A.Z."/>
            <person name="Lee J.-H."/>
            <person name="Mock T."/>
            <person name="Rouze P."/>
            <person name="Simmons M.P."/>
            <person name="Aerts A.L."/>
            <person name="Allen A.E."/>
            <person name="Cuvelier M.L."/>
            <person name="Derelle E."/>
            <person name="Everett M.V."/>
            <person name="Foulon E."/>
            <person name="Grimwood J."/>
            <person name="Gundlach H."/>
            <person name="Henrissat B."/>
            <person name="Napoli C."/>
            <person name="McDonald S.M."/>
            <person name="Schnitzler Parker M."/>
            <person name="Rombauts S."/>
            <person name="Salamov A."/>
            <person name="Von Dassow P."/>
            <person name="Badger J.H."/>
            <person name="Coutinho P.M."/>
            <person name="Demir E."/>
            <person name="Dubchak I."/>
            <person name="Gentemann C."/>
            <person name="Eikrem W."/>
            <person name="Gready J.E."/>
            <person name="John U."/>
            <person name="Lanier W."/>
            <person name="Lindquist E.A."/>
            <person name="Lucas S."/>
            <person name="Mayer K.F.X."/>
            <person name="Moreau H."/>
            <person name="Not F."/>
            <person name="Otillar R."/>
            <person name="Panaud O."/>
            <person name="Pangilinan J."/>
            <person name="Paulsen I."/>
            <person name="Piegu B."/>
            <person name="Poliakov A."/>
            <person name="Robbens S."/>
            <person name="Schmutz J."/>
            <person name="Toulza E."/>
            <person name="Wyss T."/>
            <person name="Zelensky A."/>
            <person name="Zhou K."/>
            <person name="Armbrust E.V."/>
            <person name="Bhattacharya D."/>
            <person name="Goodenough U.W."/>
            <person name="Van de Peer Y."/>
            <person name="Grigoriev I.V."/>
        </authorList>
    </citation>
    <scope>NUCLEOTIDE SEQUENCE [LARGE SCALE GENOMIC DNA]</scope>
    <source>
        <strain evidence="6">RCC299 / NOUM17</strain>
    </source>
</reference>
<dbReference type="FunCoup" id="C1KRH6">
    <property type="interactions" value="835"/>
</dbReference>
<dbReference type="GO" id="GO:0003735">
    <property type="term" value="F:structural constituent of ribosome"/>
    <property type="evidence" value="ECO:0007669"/>
    <property type="project" value="InterPro"/>
</dbReference>
<sequence>MYKKFCIFMNFIQGISKNQFLKSNVTGKVKQTNKTLFASQEQAIVHVLSLLNNTFVTLTTLDGKTLAWSSGGTEGFKGSRRATSYAAQSSGETIGRIALEKKLSVVSACLKGPGYGKEASLRGLKMAGIKIVKIKEVSSIPHNGCRPKKKRRV</sequence>
<dbReference type="HAMAP" id="MF_01310">
    <property type="entry name" value="Ribosomal_uS11"/>
    <property type="match status" value="1"/>
</dbReference>
<dbReference type="PROSITE" id="PS00054">
    <property type="entry name" value="RIBOSOMAL_S11"/>
    <property type="match status" value="1"/>
</dbReference>
<gene>
    <name evidence="5" type="primary">rps11</name>
    <name evidence="5" type="ORF">MicpuN_mit61</name>
</gene>
<keyword evidence="5" id="KW-0496">Mitochondrion</keyword>
<dbReference type="OMA" id="FKGSHRD"/>
<organism evidence="5 6">
    <name type="scientific">Micromonas commoda (strain RCC299 / NOUM17 / CCMP2709)</name>
    <name type="common">Picoplanktonic green alga</name>
    <dbReference type="NCBI Taxonomy" id="296587"/>
    <lineage>
        <taxon>Eukaryota</taxon>
        <taxon>Viridiplantae</taxon>
        <taxon>Chlorophyta</taxon>
        <taxon>Mamiellophyceae</taxon>
        <taxon>Mamiellales</taxon>
        <taxon>Mamiellaceae</taxon>
        <taxon>Micromonas</taxon>
    </lineage>
</organism>
<dbReference type="AlphaFoldDB" id="C1KRH6"/>
<evidence type="ECO:0000313" key="5">
    <source>
        <dbReference type="EMBL" id="ACO55608.1"/>
    </source>
</evidence>
<evidence type="ECO:0000256" key="1">
    <source>
        <dbReference type="ARBA" id="ARBA00006194"/>
    </source>
</evidence>
<dbReference type="GeneID" id="7804373"/>
<dbReference type="InParanoid" id="C1KRH6"/>
<evidence type="ECO:0000256" key="2">
    <source>
        <dbReference type="ARBA" id="ARBA00022980"/>
    </source>
</evidence>
<keyword evidence="3 4" id="KW-0687">Ribonucleoprotein</keyword>
<dbReference type="KEGG" id="mis:MicpuN_mit61"/>
<name>C1KRH6_MICCC</name>
<dbReference type="GO" id="GO:0005840">
    <property type="term" value="C:ribosome"/>
    <property type="evidence" value="ECO:0007669"/>
    <property type="project" value="UniProtKB-KW"/>
</dbReference>
<geneLocation type="mitochondrion" evidence="5"/>
<dbReference type="InterPro" id="IPR018102">
    <property type="entry name" value="Ribosomal_uS11_CS"/>
</dbReference>
<evidence type="ECO:0000313" key="6">
    <source>
        <dbReference type="Proteomes" id="UP000002009"/>
    </source>
</evidence>
<evidence type="ECO:0000256" key="4">
    <source>
        <dbReference type="RuleBase" id="RU003629"/>
    </source>
</evidence>
<dbReference type="GO" id="GO:1990904">
    <property type="term" value="C:ribonucleoprotein complex"/>
    <property type="evidence" value="ECO:0007669"/>
    <property type="project" value="UniProtKB-KW"/>
</dbReference>
<dbReference type="PANTHER" id="PTHR11759">
    <property type="entry name" value="40S RIBOSOMAL PROTEIN S14/30S RIBOSOMAL PROTEIN S11"/>
    <property type="match status" value="1"/>
</dbReference>
<accession>C1KRH6</accession>
<dbReference type="Gene3D" id="3.30.420.80">
    <property type="entry name" value="Ribosomal protein S11"/>
    <property type="match status" value="1"/>
</dbReference>
<dbReference type="Pfam" id="PF00411">
    <property type="entry name" value="Ribosomal_S11"/>
    <property type="match status" value="1"/>
</dbReference>
<dbReference type="OrthoDB" id="535480at2759"/>
<reference evidence="5 6" key="1">
    <citation type="submission" date="2009-03" db="EMBL/GenBank/DDBJ databases">
        <authorList>
            <consortium name="Micromonas genome consortium"/>
            <person name="Robbens S."/>
            <person name="Rombauts S."/>
            <person name="Lucas S."/>
            <person name="Glavina del Rio T."/>
            <person name="Tice H."/>
            <person name="Bruce D."/>
            <person name="Pitluck S."/>
            <person name="Van de Peer Y."/>
            <person name="Zhou K."/>
            <person name="Grimwood J."/>
            <person name="Grigoriev I.V."/>
            <person name="Cuvelier M.L."/>
            <person name="Worden A.Z."/>
        </authorList>
    </citation>
    <scope>NUCLEOTIDE SEQUENCE [LARGE SCALE GENOMIC DNA]</scope>
    <source>
        <strain evidence="6">RCC299 / NOUM17</strain>
    </source>
</reference>
<keyword evidence="6" id="KW-1185">Reference proteome</keyword>
<keyword evidence="2 4" id="KW-0689">Ribosomal protein</keyword>
<dbReference type="Proteomes" id="UP000002009">
    <property type="component" value="Mitochondrion MT"/>
</dbReference>
<dbReference type="InterPro" id="IPR036967">
    <property type="entry name" value="Ribosomal_uS11_sf"/>
</dbReference>
<dbReference type="RefSeq" id="YP_002860144.1">
    <property type="nucleotide sequence ID" value="NC_012643.1"/>
</dbReference>
<dbReference type="PIRSF" id="PIRSF002131">
    <property type="entry name" value="Ribosomal_S11"/>
    <property type="match status" value="1"/>
</dbReference>
<dbReference type="InterPro" id="IPR001971">
    <property type="entry name" value="Ribosomal_uS11"/>
</dbReference>